<keyword evidence="4" id="KW-0904">Protein phosphatase</keyword>
<evidence type="ECO:0000256" key="5">
    <source>
        <dbReference type="PIRSR" id="PIRSR617867-1"/>
    </source>
</evidence>
<dbReference type="Pfam" id="PF01451">
    <property type="entry name" value="LMWPc"/>
    <property type="match status" value="1"/>
</dbReference>
<evidence type="ECO:0000256" key="2">
    <source>
        <dbReference type="ARBA" id="ARBA00013064"/>
    </source>
</evidence>
<name>A0A367Y0Y8_9MICO</name>
<dbReference type="Gene3D" id="3.40.50.2300">
    <property type="match status" value="1"/>
</dbReference>
<evidence type="ECO:0000313" key="8">
    <source>
        <dbReference type="Proteomes" id="UP000253508"/>
    </source>
</evidence>
<feature type="domain" description="Phosphotyrosine protein phosphatase I" evidence="6">
    <location>
        <begin position="1"/>
        <end position="131"/>
    </location>
</feature>
<dbReference type="SUPFAM" id="SSF52788">
    <property type="entry name" value="Phosphotyrosine protein phosphatases I"/>
    <property type="match status" value="1"/>
</dbReference>
<dbReference type="PANTHER" id="PTHR11717">
    <property type="entry name" value="LOW MOLECULAR WEIGHT PROTEIN TYROSINE PHOSPHATASE"/>
    <property type="match status" value="1"/>
</dbReference>
<dbReference type="PRINTS" id="PR00719">
    <property type="entry name" value="LMWPTPASE"/>
</dbReference>
<dbReference type="InterPro" id="IPR036196">
    <property type="entry name" value="Ptyr_pPase_sf"/>
</dbReference>
<sequence>MGEVVLRDRLAAAGLDVEVVSSGISDEELGNPIDPRAADALRIRGYEVPRRTARWVDDTDDLEADLILAMTETHRAALIRRGADPERTRLWMDFVPGSTTRDVIDPWYGTRSGFDDTLDVVEAGADEVVKYVRESAR</sequence>
<keyword evidence="8" id="KW-1185">Reference proteome</keyword>
<dbReference type="AlphaFoldDB" id="A0A367Y0Y8"/>
<dbReference type="GO" id="GO:0004725">
    <property type="term" value="F:protein tyrosine phosphatase activity"/>
    <property type="evidence" value="ECO:0007669"/>
    <property type="project" value="UniProtKB-EC"/>
</dbReference>
<dbReference type="EMBL" id="QORO01000003">
    <property type="protein sequence ID" value="RCK58691.1"/>
    <property type="molecule type" value="Genomic_DNA"/>
</dbReference>
<organism evidence="7 8">
    <name type="scientific">Microbacterium sorbitolivorans</name>
    <dbReference type="NCBI Taxonomy" id="1867410"/>
    <lineage>
        <taxon>Bacteria</taxon>
        <taxon>Bacillati</taxon>
        <taxon>Actinomycetota</taxon>
        <taxon>Actinomycetes</taxon>
        <taxon>Micrococcales</taxon>
        <taxon>Microbacteriaceae</taxon>
        <taxon>Microbacterium</taxon>
    </lineage>
</organism>
<dbReference type="InterPro" id="IPR017867">
    <property type="entry name" value="Tyr_phospatase_low_mol_wt"/>
</dbReference>
<evidence type="ECO:0000259" key="6">
    <source>
        <dbReference type="SMART" id="SM00226"/>
    </source>
</evidence>
<dbReference type="SMART" id="SM00226">
    <property type="entry name" value="LMWPc"/>
    <property type="match status" value="1"/>
</dbReference>
<dbReference type="EC" id="3.1.3.48" evidence="2"/>
<evidence type="ECO:0000256" key="1">
    <source>
        <dbReference type="ARBA" id="ARBA00011063"/>
    </source>
</evidence>
<dbReference type="InterPro" id="IPR023485">
    <property type="entry name" value="Ptyr_pPase"/>
</dbReference>
<dbReference type="Proteomes" id="UP000253508">
    <property type="component" value="Unassembled WGS sequence"/>
</dbReference>
<feature type="active site" description="Proton donor" evidence="5">
    <location>
        <position position="105"/>
    </location>
</feature>
<comment type="caution">
    <text evidence="7">The sequence shown here is derived from an EMBL/GenBank/DDBJ whole genome shotgun (WGS) entry which is preliminary data.</text>
</comment>
<gene>
    <name evidence="7" type="ORF">DTO57_11130</name>
</gene>
<accession>A0A367Y0Y8</accession>
<evidence type="ECO:0000256" key="4">
    <source>
        <dbReference type="ARBA" id="ARBA00022912"/>
    </source>
</evidence>
<keyword evidence="3" id="KW-0378">Hydrolase</keyword>
<proteinExistence type="inferred from homology"/>
<protein>
    <recommendedName>
        <fullName evidence="2">protein-tyrosine-phosphatase</fullName>
        <ecNumber evidence="2">3.1.3.48</ecNumber>
    </recommendedName>
</protein>
<dbReference type="InterPro" id="IPR050438">
    <property type="entry name" value="LMW_PTPase"/>
</dbReference>
<dbReference type="PANTHER" id="PTHR11717:SF7">
    <property type="entry name" value="LOW MOLECULAR WEIGHT PHOSPHOTYROSINE PROTEIN PHOSPHATASE"/>
    <property type="match status" value="1"/>
</dbReference>
<reference evidence="7 8" key="1">
    <citation type="submission" date="2018-07" db="EMBL/GenBank/DDBJ databases">
        <title>Microbacterium endoborsara sp. nov., a novel actinobacterium isolated from Borszczowia aralocaspica.</title>
        <authorList>
            <person name="An D."/>
        </authorList>
    </citation>
    <scope>NUCLEOTIDE SEQUENCE [LARGE SCALE GENOMIC DNA]</scope>
    <source>
        <strain evidence="7 8">C1.15228</strain>
    </source>
</reference>
<evidence type="ECO:0000313" key="7">
    <source>
        <dbReference type="EMBL" id="RCK58691.1"/>
    </source>
</evidence>
<evidence type="ECO:0000256" key="3">
    <source>
        <dbReference type="ARBA" id="ARBA00022801"/>
    </source>
</evidence>
<dbReference type="OrthoDB" id="9784339at2"/>
<comment type="similarity">
    <text evidence="1">Belongs to the low molecular weight phosphotyrosine protein phosphatase family.</text>
</comment>